<sequence>MVTAYREAPLLFLTTSNASAPTGRNARAQARSESARRTNPAAARGGSFGSFSINVSPVEKAAKHSDDHRNKRQKTEHSDDGSKRNDGHEKQVAYPNASIRILATHFNQRSPPLPPNVNFEDVLKVASFHIRRQAAQIVQLHPHRTLEALRCRQWCSVSSTSASLGRSPYLDSAIACVVSKVQQVISGSTSQQKMLFCYTEALHLLRAAVLQPKLQDKGDMLAATQLLAIYEMMDFPENAFWTQHVAGAAAMAKALGSAGEGDSMQAAPMFVEALLNDDEAFFGGQHWRSLLHVITTKPYPDPEMRTETISCFTTLRSIFADSHAAARKDADWSTRFELLSRAHELRELFMLLIVDNKERFLEARKTSTASRGCDVLGLCLVSVMAMDKLILSLRQNNWYRGTDIEHETRGLCTLMVGLELNTTDFHPSKDLLRAFQRQVNYPSLTYDV</sequence>
<evidence type="ECO:0000256" key="1">
    <source>
        <dbReference type="SAM" id="MobiDB-lite"/>
    </source>
</evidence>
<dbReference type="InterPro" id="IPR053178">
    <property type="entry name" value="Osmoadaptation_assoc"/>
</dbReference>
<accession>A0ABR0ENR3</accession>
<comment type="caution">
    <text evidence="2">The sequence shown here is derived from an EMBL/GenBank/DDBJ whole genome shotgun (WGS) entry which is preliminary data.</text>
</comment>
<organism evidence="2 3">
    <name type="scientific">Zasmidium cellare</name>
    <name type="common">Wine cellar mold</name>
    <name type="synonym">Racodium cellare</name>
    <dbReference type="NCBI Taxonomy" id="395010"/>
    <lineage>
        <taxon>Eukaryota</taxon>
        <taxon>Fungi</taxon>
        <taxon>Dikarya</taxon>
        <taxon>Ascomycota</taxon>
        <taxon>Pezizomycotina</taxon>
        <taxon>Dothideomycetes</taxon>
        <taxon>Dothideomycetidae</taxon>
        <taxon>Mycosphaerellales</taxon>
        <taxon>Mycosphaerellaceae</taxon>
        <taxon>Zasmidium</taxon>
    </lineage>
</organism>
<dbReference type="PANTHER" id="PTHR38111:SF9">
    <property type="entry name" value="ZN(2)-C6 FUNGAL-TYPE DOMAIN-CONTAINING PROTEIN"/>
    <property type="match status" value="1"/>
</dbReference>
<evidence type="ECO:0000313" key="3">
    <source>
        <dbReference type="Proteomes" id="UP001305779"/>
    </source>
</evidence>
<protein>
    <submittedName>
        <fullName evidence="2">Uncharacterized protein</fullName>
    </submittedName>
</protein>
<gene>
    <name evidence="2" type="ORF">PRZ48_006682</name>
</gene>
<dbReference type="PANTHER" id="PTHR38111">
    <property type="entry name" value="ZN(2)-C6 FUNGAL-TYPE DOMAIN-CONTAINING PROTEIN-RELATED"/>
    <property type="match status" value="1"/>
</dbReference>
<reference evidence="2 3" key="1">
    <citation type="journal article" date="2023" name="G3 (Bethesda)">
        <title>A chromosome-level genome assembly of Zasmidium syzygii isolated from banana leaves.</title>
        <authorList>
            <person name="van Westerhoven A.C."/>
            <person name="Mehrabi R."/>
            <person name="Talebi R."/>
            <person name="Steentjes M.B.F."/>
            <person name="Corcolon B."/>
            <person name="Chong P.A."/>
            <person name="Kema G.H.J."/>
            <person name="Seidl M.F."/>
        </authorList>
    </citation>
    <scope>NUCLEOTIDE SEQUENCE [LARGE SCALE GENOMIC DNA]</scope>
    <source>
        <strain evidence="2 3">P124</strain>
    </source>
</reference>
<feature type="region of interest" description="Disordered" evidence="1">
    <location>
        <begin position="16"/>
        <end position="89"/>
    </location>
</feature>
<dbReference type="Proteomes" id="UP001305779">
    <property type="component" value="Unassembled WGS sequence"/>
</dbReference>
<proteinExistence type="predicted"/>
<feature type="compositionally biased region" description="Basic and acidic residues" evidence="1">
    <location>
        <begin position="60"/>
        <end position="89"/>
    </location>
</feature>
<keyword evidence="3" id="KW-1185">Reference proteome</keyword>
<evidence type="ECO:0000313" key="2">
    <source>
        <dbReference type="EMBL" id="KAK4503254.1"/>
    </source>
</evidence>
<dbReference type="EMBL" id="JAXOVC010000004">
    <property type="protein sequence ID" value="KAK4503254.1"/>
    <property type="molecule type" value="Genomic_DNA"/>
</dbReference>
<name>A0ABR0ENR3_ZASCE</name>